<dbReference type="OrthoDB" id="2442142at2759"/>
<accession>A0A9N9DHK6</accession>
<evidence type="ECO:0000313" key="1">
    <source>
        <dbReference type="EMBL" id="CAG8635863.1"/>
    </source>
</evidence>
<dbReference type="Proteomes" id="UP000789759">
    <property type="component" value="Unassembled WGS sequence"/>
</dbReference>
<name>A0A9N9DHK6_9GLOM</name>
<protein>
    <submittedName>
        <fullName evidence="1">9410_t:CDS:1</fullName>
    </submittedName>
</protein>
<dbReference type="AlphaFoldDB" id="A0A9N9DHK6"/>
<organism evidence="1 2">
    <name type="scientific">Cetraspora pellucida</name>
    <dbReference type="NCBI Taxonomy" id="1433469"/>
    <lineage>
        <taxon>Eukaryota</taxon>
        <taxon>Fungi</taxon>
        <taxon>Fungi incertae sedis</taxon>
        <taxon>Mucoromycota</taxon>
        <taxon>Glomeromycotina</taxon>
        <taxon>Glomeromycetes</taxon>
        <taxon>Diversisporales</taxon>
        <taxon>Gigasporaceae</taxon>
        <taxon>Cetraspora</taxon>
    </lineage>
</organism>
<dbReference type="EMBL" id="CAJVQA010006190">
    <property type="protein sequence ID" value="CAG8635863.1"/>
    <property type="molecule type" value="Genomic_DNA"/>
</dbReference>
<evidence type="ECO:0000313" key="2">
    <source>
        <dbReference type="Proteomes" id="UP000789759"/>
    </source>
</evidence>
<sequence>MKSDNQVHILGIIGEHSYPMSNNIQMAAPQYHHFTFEMCDDIELLAAMVKAEKGELSDAGATYKELMRQKQEMPRGLKPKIVYIDANLAITGAIENFGREKFRDFFSSFCQARNSITETVYERKWQQVLDLFPEAQFYLRCQLYPHREAWVLAFTHQSFNYEVVSIIEQHLMRESQFVRFNEINGELPRIMHATYRDHYFMAIDKACTKFLIPAIQKL</sequence>
<proteinExistence type="predicted"/>
<gene>
    <name evidence="1" type="ORF">CPELLU_LOCUS8616</name>
</gene>
<reference evidence="1" key="1">
    <citation type="submission" date="2021-06" db="EMBL/GenBank/DDBJ databases">
        <authorList>
            <person name="Kallberg Y."/>
            <person name="Tangrot J."/>
            <person name="Rosling A."/>
        </authorList>
    </citation>
    <scope>NUCLEOTIDE SEQUENCE</scope>
    <source>
        <strain evidence="1">FL966</strain>
    </source>
</reference>
<keyword evidence="2" id="KW-1185">Reference proteome</keyword>
<comment type="caution">
    <text evidence="1">The sequence shown here is derived from an EMBL/GenBank/DDBJ whole genome shotgun (WGS) entry which is preliminary data.</text>
</comment>